<name>A0ABW4JZM8_9HYPH</name>
<protein>
    <recommendedName>
        <fullName evidence="4">Transmembrane protein PGPGW</fullName>
    </recommendedName>
</protein>
<proteinExistence type="predicted"/>
<sequence length="106" mass="11743">MKLLWLFLAFALILLGLATLWLPIPTGVPLLAAGTITLIAADRRAARLLRRQRKALPRLNSLFVWLEDRSPVRLGRILRRTRPASATGARPLSVPLLNSPGRSPHP</sequence>
<evidence type="ECO:0008006" key="4">
    <source>
        <dbReference type="Google" id="ProtNLM"/>
    </source>
</evidence>
<accession>A0ABW4JZM8</accession>
<keyword evidence="3" id="KW-1185">Reference proteome</keyword>
<gene>
    <name evidence="2" type="ORF">ACFSC7_19190</name>
</gene>
<reference evidence="3" key="1">
    <citation type="journal article" date="2019" name="Int. J. Syst. Evol. Microbiol.">
        <title>The Global Catalogue of Microorganisms (GCM) 10K type strain sequencing project: providing services to taxonomists for standard genome sequencing and annotation.</title>
        <authorList>
            <consortium name="The Broad Institute Genomics Platform"/>
            <consortium name="The Broad Institute Genome Sequencing Center for Infectious Disease"/>
            <person name="Wu L."/>
            <person name="Ma J."/>
        </authorList>
    </citation>
    <scope>NUCLEOTIDE SEQUENCE [LARGE SCALE GENOMIC DNA]</scope>
    <source>
        <strain evidence="3">JCM 3369</strain>
    </source>
</reference>
<evidence type="ECO:0000313" key="2">
    <source>
        <dbReference type="EMBL" id="MFD1697650.1"/>
    </source>
</evidence>
<organism evidence="2 3">
    <name type="scientific">Roseibium aestuarii</name>
    <dbReference type="NCBI Taxonomy" id="2600299"/>
    <lineage>
        <taxon>Bacteria</taxon>
        <taxon>Pseudomonadati</taxon>
        <taxon>Pseudomonadota</taxon>
        <taxon>Alphaproteobacteria</taxon>
        <taxon>Hyphomicrobiales</taxon>
        <taxon>Stappiaceae</taxon>
        <taxon>Roseibium</taxon>
    </lineage>
</organism>
<feature type="region of interest" description="Disordered" evidence="1">
    <location>
        <begin position="82"/>
        <end position="106"/>
    </location>
</feature>
<comment type="caution">
    <text evidence="2">The sequence shown here is derived from an EMBL/GenBank/DDBJ whole genome shotgun (WGS) entry which is preliminary data.</text>
</comment>
<dbReference type="Proteomes" id="UP001597327">
    <property type="component" value="Unassembled WGS sequence"/>
</dbReference>
<dbReference type="RefSeq" id="WP_188318901.1">
    <property type="nucleotide sequence ID" value="NZ_JBHUFA010000016.1"/>
</dbReference>
<evidence type="ECO:0000313" key="3">
    <source>
        <dbReference type="Proteomes" id="UP001597327"/>
    </source>
</evidence>
<evidence type="ECO:0000256" key="1">
    <source>
        <dbReference type="SAM" id="MobiDB-lite"/>
    </source>
</evidence>
<dbReference type="EMBL" id="JBHUFA010000016">
    <property type="protein sequence ID" value="MFD1697650.1"/>
    <property type="molecule type" value="Genomic_DNA"/>
</dbReference>